<evidence type="ECO:0000256" key="1">
    <source>
        <dbReference type="SAM" id="Phobius"/>
    </source>
</evidence>
<keyword evidence="1" id="KW-0472">Membrane</keyword>
<feature type="transmembrane region" description="Helical" evidence="1">
    <location>
        <begin position="50"/>
        <end position="70"/>
    </location>
</feature>
<dbReference type="Pfam" id="PF20340">
    <property type="entry name" value="DUF6635"/>
    <property type="match status" value="1"/>
</dbReference>
<accession>A0A533IBZ4</accession>
<keyword evidence="1" id="KW-1133">Transmembrane helix</keyword>
<proteinExistence type="predicted"/>
<dbReference type="AlphaFoldDB" id="A0A533IBZ4"/>
<dbReference type="EMBL" id="VAFL01000004">
    <property type="protein sequence ID" value="TKW67302.1"/>
    <property type="molecule type" value="Genomic_DNA"/>
</dbReference>
<dbReference type="Proteomes" id="UP000315344">
    <property type="component" value="Unassembled WGS sequence"/>
</dbReference>
<evidence type="ECO:0000313" key="3">
    <source>
        <dbReference type="Proteomes" id="UP000315344"/>
    </source>
</evidence>
<protein>
    <submittedName>
        <fullName evidence="2">Uncharacterized protein</fullName>
    </submittedName>
</protein>
<feature type="transmembrane region" description="Helical" evidence="1">
    <location>
        <begin position="196"/>
        <end position="223"/>
    </location>
</feature>
<organism evidence="2 3">
    <name type="scientific">Paracoccus denitrificans</name>
    <dbReference type="NCBI Taxonomy" id="266"/>
    <lineage>
        <taxon>Bacteria</taxon>
        <taxon>Pseudomonadati</taxon>
        <taxon>Pseudomonadota</taxon>
        <taxon>Alphaproteobacteria</taxon>
        <taxon>Rhodobacterales</taxon>
        <taxon>Paracoccaceae</taxon>
        <taxon>Paracoccus</taxon>
    </lineage>
</organism>
<reference evidence="2 3" key="1">
    <citation type="journal article" date="2017" name="Nat. Commun.">
        <title>In situ click chemistry generation of cyclooxygenase-2 inhibitors.</title>
        <authorList>
            <person name="Bhardwaj A."/>
            <person name="Kaur J."/>
            <person name="Wuest M."/>
            <person name="Wuest F."/>
        </authorList>
    </citation>
    <scope>NUCLEOTIDE SEQUENCE [LARGE SCALE GENOMIC DNA]</scope>
    <source>
        <strain evidence="2">S2_012_000_R3_94</strain>
    </source>
</reference>
<dbReference type="InterPro" id="IPR046575">
    <property type="entry name" value="DUF6635"/>
</dbReference>
<comment type="caution">
    <text evidence="2">The sequence shown here is derived from an EMBL/GenBank/DDBJ whole genome shotgun (WGS) entry which is preliminary data.</text>
</comment>
<keyword evidence="1" id="KW-0812">Transmembrane</keyword>
<gene>
    <name evidence="2" type="ORF">DI616_06505</name>
</gene>
<name>A0A533IBZ4_PARDE</name>
<sequence length="276" mass="30031">MPQLAPARFDMARETAVNRFVRARYGLRGTLALHREALGWDLLRAPLNVALSPLFLLVRLVGGLFSMLGAKRAGAWLKSRQVFLTSDVARRIEADVAHLTRDLTAQGVGPKADPQVVRAEIAAHAETRNAVAEITTSILVLAAGLFLFRQATPGIISLAGPLAEFRAHGTAVRDFWLGDRLGGAWYWAFPVELSPWAVILTGVVLAVLASLATTFAGLIADPFQLATGTHRRRLMRMYAKLDRADATQSGGLAREHLLARLGDLSDAAISLLRVWR</sequence>
<evidence type="ECO:0000313" key="2">
    <source>
        <dbReference type="EMBL" id="TKW67302.1"/>
    </source>
</evidence>